<organism evidence="2">
    <name type="scientific">marine metagenome</name>
    <dbReference type="NCBI Taxonomy" id="408172"/>
    <lineage>
        <taxon>unclassified sequences</taxon>
        <taxon>metagenomes</taxon>
        <taxon>ecological metagenomes</taxon>
    </lineage>
</organism>
<feature type="compositionally biased region" description="Basic and acidic residues" evidence="1">
    <location>
        <begin position="11"/>
        <end position="23"/>
    </location>
</feature>
<evidence type="ECO:0000256" key="1">
    <source>
        <dbReference type="SAM" id="MobiDB-lite"/>
    </source>
</evidence>
<sequence>MQLKIHPHQFYHPEKHGIREKQADTAGAELQKSAAHV</sequence>
<feature type="region of interest" description="Disordered" evidence="1">
    <location>
        <begin position="1"/>
        <end position="37"/>
    </location>
</feature>
<protein>
    <submittedName>
        <fullName evidence="2">Uncharacterized protein</fullName>
    </submittedName>
</protein>
<accession>A0A381R914</accession>
<gene>
    <name evidence="2" type="ORF">METZ01_LOCUS41080</name>
</gene>
<dbReference type="AlphaFoldDB" id="A0A381R914"/>
<proteinExistence type="predicted"/>
<name>A0A381R914_9ZZZZ</name>
<evidence type="ECO:0000313" key="2">
    <source>
        <dbReference type="EMBL" id="SUZ88226.1"/>
    </source>
</evidence>
<dbReference type="EMBL" id="UINC01001760">
    <property type="protein sequence ID" value="SUZ88226.1"/>
    <property type="molecule type" value="Genomic_DNA"/>
</dbReference>
<reference evidence="2" key="1">
    <citation type="submission" date="2018-05" db="EMBL/GenBank/DDBJ databases">
        <authorList>
            <person name="Lanie J.A."/>
            <person name="Ng W.-L."/>
            <person name="Kazmierczak K.M."/>
            <person name="Andrzejewski T.M."/>
            <person name="Davidsen T.M."/>
            <person name="Wayne K.J."/>
            <person name="Tettelin H."/>
            <person name="Glass J.I."/>
            <person name="Rusch D."/>
            <person name="Podicherti R."/>
            <person name="Tsui H.-C.T."/>
            <person name="Winkler M.E."/>
        </authorList>
    </citation>
    <scope>NUCLEOTIDE SEQUENCE</scope>
</reference>